<dbReference type="EMBL" id="JAPMOS010000601">
    <property type="protein sequence ID" value="KAJ4452374.1"/>
    <property type="molecule type" value="Genomic_DNA"/>
</dbReference>
<keyword evidence="2" id="KW-1133">Transmembrane helix</keyword>
<protein>
    <submittedName>
        <fullName evidence="3">Uncharacterized protein</fullName>
    </submittedName>
</protein>
<reference evidence="3" key="1">
    <citation type="journal article" date="2022" name="bioRxiv">
        <title>Genomics of Preaxostyla Flagellates Illuminates Evolutionary Transitions and the Path Towards Mitochondrial Loss.</title>
        <authorList>
            <person name="Novak L.V.F."/>
            <person name="Treitli S.C."/>
            <person name="Pyrih J."/>
            <person name="Halakuc P."/>
            <person name="Pipaliya S.V."/>
            <person name="Vacek V."/>
            <person name="Brzon O."/>
            <person name="Soukal P."/>
            <person name="Eme L."/>
            <person name="Dacks J.B."/>
            <person name="Karnkowska A."/>
            <person name="Elias M."/>
            <person name="Hampl V."/>
        </authorList>
    </citation>
    <scope>NUCLEOTIDE SEQUENCE</scope>
    <source>
        <strain evidence="3">RCP-MX</strain>
    </source>
</reference>
<sequence>MSHAACHPCARAFVAGFALLLAVVVLGGAALLFVLADGATEQRAMFVSTFSQLSILVSFLQSCNIVSRIPIAWPPAIASFAAVMSFVSVDLHFECLFRGVPNIVLSILALATPAIALTIGFSMALTYLIVVVAKARRRGRQAPVVGAAGVPDRPRGGTGKETAPGGRLAR</sequence>
<feature type="transmembrane region" description="Helical" evidence="2">
    <location>
        <begin position="103"/>
        <end position="130"/>
    </location>
</feature>
<proteinExistence type="predicted"/>
<comment type="caution">
    <text evidence="3">The sequence shown here is derived from an EMBL/GenBank/DDBJ whole genome shotgun (WGS) entry which is preliminary data.</text>
</comment>
<accession>A0ABQ8U4Z4</accession>
<keyword evidence="2" id="KW-0472">Membrane</keyword>
<evidence type="ECO:0000313" key="4">
    <source>
        <dbReference type="Proteomes" id="UP001141327"/>
    </source>
</evidence>
<organism evidence="3 4">
    <name type="scientific">Paratrimastix pyriformis</name>
    <dbReference type="NCBI Taxonomy" id="342808"/>
    <lineage>
        <taxon>Eukaryota</taxon>
        <taxon>Metamonada</taxon>
        <taxon>Preaxostyla</taxon>
        <taxon>Paratrimastigidae</taxon>
        <taxon>Paratrimastix</taxon>
    </lineage>
</organism>
<feature type="transmembrane region" description="Helical" evidence="2">
    <location>
        <begin position="42"/>
        <end position="60"/>
    </location>
</feature>
<keyword evidence="2" id="KW-0812">Transmembrane</keyword>
<dbReference type="Proteomes" id="UP001141327">
    <property type="component" value="Unassembled WGS sequence"/>
</dbReference>
<feature type="region of interest" description="Disordered" evidence="1">
    <location>
        <begin position="144"/>
        <end position="170"/>
    </location>
</feature>
<gene>
    <name evidence="3" type="ORF">PAPYR_13521</name>
</gene>
<evidence type="ECO:0000256" key="2">
    <source>
        <dbReference type="SAM" id="Phobius"/>
    </source>
</evidence>
<evidence type="ECO:0000313" key="3">
    <source>
        <dbReference type="EMBL" id="KAJ4452374.1"/>
    </source>
</evidence>
<evidence type="ECO:0000256" key="1">
    <source>
        <dbReference type="SAM" id="MobiDB-lite"/>
    </source>
</evidence>
<feature type="transmembrane region" description="Helical" evidence="2">
    <location>
        <begin position="72"/>
        <end position="91"/>
    </location>
</feature>
<name>A0ABQ8U4Z4_9EUKA</name>
<keyword evidence="4" id="KW-1185">Reference proteome</keyword>
<feature type="transmembrane region" description="Helical" evidence="2">
    <location>
        <begin position="12"/>
        <end position="36"/>
    </location>
</feature>